<dbReference type="AlphaFoldDB" id="A0A1R2AUL5"/>
<evidence type="ECO:0000313" key="8">
    <source>
        <dbReference type="EMBL" id="OMJ68208.1"/>
    </source>
</evidence>
<dbReference type="InterPro" id="IPR015655">
    <property type="entry name" value="PP2C"/>
</dbReference>
<dbReference type="CDD" id="cd00143">
    <property type="entry name" value="PP2Cc"/>
    <property type="match status" value="1"/>
</dbReference>
<evidence type="ECO:0000256" key="5">
    <source>
        <dbReference type="ARBA" id="ARBA00023136"/>
    </source>
</evidence>
<dbReference type="PANTHER" id="PTHR47992">
    <property type="entry name" value="PROTEIN PHOSPHATASE"/>
    <property type="match status" value="1"/>
</dbReference>
<organism evidence="8 9">
    <name type="scientific">Stentor coeruleus</name>
    <dbReference type="NCBI Taxonomy" id="5963"/>
    <lineage>
        <taxon>Eukaryota</taxon>
        <taxon>Sar</taxon>
        <taxon>Alveolata</taxon>
        <taxon>Ciliophora</taxon>
        <taxon>Postciliodesmatophora</taxon>
        <taxon>Heterotrichea</taxon>
        <taxon>Heterotrichida</taxon>
        <taxon>Stentoridae</taxon>
        <taxon>Stentor</taxon>
    </lineage>
</organism>
<evidence type="ECO:0000256" key="6">
    <source>
        <dbReference type="RuleBase" id="RU003465"/>
    </source>
</evidence>
<proteinExistence type="inferred from homology"/>
<comment type="similarity">
    <text evidence="6">Belongs to the PP2C family.</text>
</comment>
<dbReference type="PROSITE" id="PS01032">
    <property type="entry name" value="PPM_1"/>
    <property type="match status" value="1"/>
</dbReference>
<evidence type="ECO:0000256" key="1">
    <source>
        <dbReference type="ARBA" id="ARBA00004170"/>
    </source>
</evidence>
<gene>
    <name evidence="8" type="ORF">SteCoe_34410</name>
</gene>
<sequence length="390" mass="43806">MDFPKKKIDTYQLSPSSLTPRSYFPMKASSSTERILNEVQQMKKLQRSDPLVSKNQNSLKYLKLAPIQPFNDSQEISSQINSKSRRNYKLQGIHPINITKNCVSRCAYISQKGSENKIPHDNNQDSILFQTKLNSQAYQFLFGVFDGHGSYGHLVSNFIKKTINLSIPRCLPEAQENDMINFLCQSIDQAINDLNTSNIDINISGSTLCLIMISGPQIVCASIGDSRCIIGKFIETWDYEILSIEHKPTVYDEVQRIEQAGGLVSVAPNIRNKTQGMLRVWSDDSDIPGLAMTRSIGDKLMKNIGVIDKCDITKHKITNEDKFAILATDGVWDVLSNEDAVRIVAKYWKEGKSELACKGLADAATKKWEECGVRVDDISLVVVFLHAKDY</sequence>
<keyword evidence="9" id="KW-1185">Reference proteome</keyword>
<dbReference type="SUPFAM" id="SSF81606">
    <property type="entry name" value="PP2C-like"/>
    <property type="match status" value="1"/>
</dbReference>
<keyword evidence="3 6" id="KW-0378">Hydrolase</keyword>
<reference evidence="8 9" key="1">
    <citation type="submission" date="2016-11" db="EMBL/GenBank/DDBJ databases">
        <title>The macronuclear genome of Stentor coeruleus: a giant cell with tiny introns.</title>
        <authorList>
            <person name="Slabodnick M."/>
            <person name="Ruby J.G."/>
            <person name="Reiff S.B."/>
            <person name="Swart E.C."/>
            <person name="Gosai S."/>
            <person name="Prabakaran S."/>
            <person name="Witkowska E."/>
            <person name="Larue G.E."/>
            <person name="Fisher S."/>
            <person name="Freeman R.M."/>
            <person name="Gunawardena J."/>
            <person name="Chu W."/>
            <person name="Stover N.A."/>
            <person name="Gregory B.D."/>
            <person name="Nowacki M."/>
            <person name="Derisi J."/>
            <person name="Roy S.W."/>
            <person name="Marshall W.F."/>
            <person name="Sood P."/>
        </authorList>
    </citation>
    <scope>NUCLEOTIDE SEQUENCE [LARGE SCALE GENOMIC DNA]</scope>
    <source>
        <strain evidence="8">WM001</strain>
    </source>
</reference>
<evidence type="ECO:0000256" key="4">
    <source>
        <dbReference type="ARBA" id="ARBA00022912"/>
    </source>
</evidence>
<dbReference type="InterPro" id="IPR000222">
    <property type="entry name" value="PP2C_BS"/>
</dbReference>
<keyword evidence="4 6" id="KW-0904">Protein phosphatase</keyword>
<dbReference type="SMART" id="SM00332">
    <property type="entry name" value="PP2Cc"/>
    <property type="match status" value="1"/>
</dbReference>
<name>A0A1R2AUL5_9CILI</name>
<evidence type="ECO:0000259" key="7">
    <source>
        <dbReference type="PROSITE" id="PS51746"/>
    </source>
</evidence>
<protein>
    <recommendedName>
        <fullName evidence="7">PPM-type phosphatase domain-containing protein</fullName>
    </recommendedName>
</protein>
<feature type="domain" description="PPM-type phosphatase" evidence="7">
    <location>
        <begin position="105"/>
        <end position="385"/>
    </location>
</feature>
<dbReference type="EMBL" id="MPUH01001366">
    <property type="protein sequence ID" value="OMJ68208.1"/>
    <property type="molecule type" value="Genomic_DNA"/>
</dbReference>
<keyword evidence="2" id="KW-0479">Metal-binding</keyword>
<comment type="caution">
    <text evidence="8">The sequence shown here is derived from an EMBL/GenBank/DDBJ whole genome shotgun (WGS) entry which is preliminary data.</text>
</comment>
<evidence type="ECO:0000256" key="3">
    <source>
        <dbReference type="ARBA" id="ARBA00022801"/>
    </source>
</evidence>
<comment type="subcellular location">
    <subcellularLocation>
        <location evidence="1">Membrane</location>
        <topology evidence="1">Peripheral membrane protein</topology>
    </subcellularLocation>
</comment>
<accession>A0A1R2AUL5</accession>
<dbReference type="InterPro" id="IPR036457">
    <property type="entry name" value="PPM-type-like_dom_sf"/>
</dbReference>
<evidence type="ECO:0000313" key="9">
    <source>
        <dbReference type="Proteomes" id="UP000187209"/>
    </source>
</evidence>
<dbReference type="Proteomes" id="UP000187209">
    <property type="component" value="Unassembled WGS sequence"/>
</dbReference>
<dbReference type="InterPro" id="IPR001932">
    <property type="entry name" value="PPM-type_phosphatase-like_dom"/>
</dbReference>
<dbReference type="GO" id="GO:0016020">
    <property type="term" value="C:membrane"/>
    <property type="evidence" value="ECO:0007669"/>
    <property type="project" value="UniProtKB-SubCell"/>
</dbReference>
<dbReference type="GO" id="GO:0046872">
    <property type="term" value="F:metal ion binding"/>
    <property type="evidence" value="ECO:0007669"/>
    <property type="project" value="UniProtKB-KW"/>
</dbReference>
<dbReference type="Gene3D" id="3.60.40.10">
    <property type="entry name" value="PPM-type phosphatase domain"/>
    <property type="match status" value="1"/>
</dbReference>
<evidence type="ECO:0000256" key="2">
    <source>
        <dbReference type="ARBA" id="ARBA00022723"/>
    </source>
</evidence>
<dbReference type="GO" id="GO:0004722">
    <property type="term" value="F:protein serine/threonine phosphatase activity"/>
    <property type="evidence" value="ECO:0007669"/>
    <property type="project" value="InterPro"/>
</dbReference>
<dbReference type="Pfam" id="PF00481">
    <property type="entry name" value="PP2C"/>
    <property type="match status" value="1"/>
</dbReference>
<keyword evidence="5" id="KW-0472">Membrane</keyword>
<dbReference type="OrthoDB" id="10264738at2759"/>
<dbReference type="PROSITE" id="PS51746">
    <property type="entry name" value="PPM_2"/>
    <property type="match status" value="1"/>
</dbReference>